<evidence type="ECO:0000313" key="1">
    <source>
        <dbReference type="EMBL" id="ART58324.1"/>
    </source>
</evidence>
<dbReference type="KEGG" id="acip:CBP36_05125"/>
<dbReference type="Proteomes" id="UP000194440">
    <property type="component" value="Chromosome"/>
</dbReference>
<dbReference type="SUPFAM" id="SSF160387">
    <property type="entry name" value="NosL/MerB-like"/>
    <property type="match status" value="1"/>
</dbReference>
<dbReference type="PANTHER" id="PTHR41247">
    <property type="entry name" value="HTH-TYPE TRANSCRIPTIONAL REPRESSOR YCNK"/>
    <property type="match status" value="1"/>
</dbReference>
<keyword evidence="2" id="KW-1185">Reference proteome</keyword>
<dbReference type="KEGG" id="acid:CBP33_04700"/>
<dbReference type="EMBL" id="CP021366">
    <property type="protein sequence ID" value="ART58324.1"/>
    <property type="molecule type" value="Genomic_DNA"/>
</dbReference>
<dbReference type="AlphaFoldDB" id="A0A240TQV6"/>
<proteinExistence type="predicted"/>
<accession>A0A240TQV6</accession>
<dbReference type="PANTHER" id="PTHR41247:SF1">
    <property type="entry name" value="HTH-TYPE TRANSCRIPTIONAL REPRESSOR YCNK"/>
    <property type="match status" value="1"/>
</dbReference>
<dbReference type="OrthoDB" id="982633at2"/>
<dbReference type="InterPro" id="IPR008719">
    <property type="entry name" value="N2O_reductase_NosL"/>
</dbReference>
<dbReference type="Pfam" id="PF05573">
    <property type="entry name" value="NosL"/>
    <property type="match status" value="1"/>
</dbReference>
<organism evidence="1 2">
    <name type="scientific">Acidovorax carolinensis</name>
    <dbReference type="NCBI Taxonomy" id="553814"/>
    <lineage>
        <taxon>Bacteria</taxon>
        <taxon>Pseudomonadati</taxon>
        <taxon>Pseudomonadota</taxon>
        <taxon>Betaproteobacteria</taxon>
        <taxon>Burkholderiales</taxon>
        <taxon>Comamonadaceae</taxon>
        <taxon>Acidovorax</taxon>
    </lineage>
</organism>
<name>A0A240TQV6_9BURK</name>
<reference evidence="1" key="1">
    <citation type="submission" date="2017-05" db="EMBL/GenBank/DDBJ databases">
        <title>Polyphasic characterization of four soil-derived phenanthrene-degrading Acidovorax strains and proposal of Acidovorax phenanthrenivorans sp. nov.</title>
        <authorList>
            <person name="Singleton D."/>
            <person name="Lee J."/>
            <person name="Dickey A.N."/>
            <person name="Stroud A."/>
            <person name="Scholl E.H."/>
            <person name="Wright F.A."/>
            <person name="Aitken M.D."/>
        </authorList>
    </citation>
    <scope>NUCLEOTIDE SEQUENCE</scope>
    <source>
        <strain evidence="1">P4</strain>
    </source>
</reference>
<accession>A0A240UA02</accession>
<sequence>MTSYLCTCRRHADAGAINGVRRQLLGRAALASLGALGLTALSGCSDPSSTAQALAPVEIDRSTSCELDGMLLADYPGPKAQVHFAGQSQPSFFCDTVELFSTLLAGEQVRTVRAVYVQDMGQADWNAPRGHWIDAKTAVYVVGGKRHGSMGPTIGSFAQETDAKKFAAEYGGKVLRFAEITADMVDLSGGALHDTRM</sequence>
<dbReference type="Gene3D" id="3.30.70.2060">
    <property type="match status" value="1"/>
</dbReference>
<dbReference type="RefSeq" id="WP_086911606.1">
    <property type="nucleotide sequence ID" value="NZ_CP021359.1"/>
</dbReference>
<gene>
    <name evidence="1" type="ORF">CBP36_05125</name>
</gene>
<evidence type="ECO:0000313" key="2">
    <source>
        <dbReference type="Proteomes" id="UP000194440"/>
    </source>
</evidence>
<protein>
    <submittedName>
        <fullName evidence="1">Nitrous oxide reductase accessory protein NosL</fullName>
    </submittedName>
</protein>
<dbReference type="Gene3D" id="3.30.70.2050">
    <property type="match status" value="1"/>
</dbReference>
<dbReference type="KEGG" id="acis:CBP35_13810"/>